<dbReference type="InterPro" id="IPR027417">
    <property type="entry name" value="P-loop_NTPase"/>
</dbReference>
<dbReference type="GO" id="GO:0005524">
    <property type="term" value="F:ATP binding"/>
    <property type="evidence" value="ECO:0007669"/>
    <property type="project" value="UniProtKB-KW"/>
</dbReference>
<organism evidence="1 2">
    <name type="scientific">Sphingomonas morindae</name>
    <dbReference type="NCBI Taxonomy" id="1541170"/>
    <lineage>
        <taxon>Bacteria</taxon>
        <taxon>Pseudomonadati</taxon>
        <taxon>Pseudomonadota</taxon>
        <taxon>Alphaproteobacteria</taxon>
        <taxon>Sphingomonadales</taxon>
        <taxon>Sphingomonadaceae</taxon>
        <taxon>Sphingomonas</taxon>
    </lineage>
</organism>
<dbReference type="InterPro" id="IPR008533">
    <property type="entry name" value="DUF815"/>
</dbReference>
<dbReference type="Proteomes" id="UP001056937">
    <property type="component" value="Chromosome 1"/>
</dbReference>
<keyword evidence="2" id="KW-1185">Reference proteome</keyword>
<evidence type="ECO:0000313" key="1">
    <source>
        <dbReference type="EMBL" id="USI73339.1"/>
    </source>
</evidence>
<sequence length="271" mass="28901">MSEHSLSRIAAALERLSPPPPPAADPLAHPAYVWREGTLVAARAFRPLALELLTGVDRQKAALVENMRRLAAGLPAHDVLLWGARGTGKSSLVKSAVGALQADGAALALVEVAPDALAALPHLFDLVAEAPRAFALFVDDLGFEEDGAGARTLRSLLEGGAEARPDNARLHVTANRRHIVTREFGEAERAVNARDVLDDRLALADRFGLSLGFHAIDQTSYLAMVEAYARARGLPFEAADAIAWATGRGARSGRVAWQYVVELAGREGRTL</sequence>
<evidence type="ECO:0000313" key="2">
    <source>
        <dbReference type="Proteomes" id="UP001056937"/>
    </source>
</evidence>
<dbReference type="PANTHER" id="PTHR42935:SF1">
    <property type="entry name" value="SLR0930 PROTEIN"/>
    <property type="match status" value="1"/>
</dbReference>
<name>A0ABY4X8Z5_9SPHN</name>
<dbReference type="RefSeq" id="WP_252167150.1">
    <property type="nucleotide sequence ID" value="NZ_CP084930.1"/>
</dbReference>
<proteinExistence type="predicted"/>
<dbReference type="Pfam" id="PF05673">
    <property type="entry name" value="DUF815"/>
    <property type="match status" value="1"/>
</dbReference>
<keyword evidence="1" id="KW-0547">Nucleotide-binding</keyword>
<dbReference type="EMBL" id="CP084930">
    <property type="protein sequence ID" value="USI73339.1"/>
    <property type="molecule type" value="Genomic_DNA"/>
</dbReference>
<protein>
    <submittedName>
        <fullName evidence="1">ATP-binding protein</fullName>
    </submittedName>
</protein>
<dbReference type="SUPFAM" id="SSF52540">
    <property type="entry name" value="P-loop containing nucleoside triphosphate hydrolases"/>
    <property type="match status" value="1"/>
</dbReference>
<accession>A0ABY4X8Z5</accession>
<reference evidence="1" key="1">
    <citation type="journal article" date="2022" name="Toxins">
        <title>Genomic Analysis of Sphingopyxis sp. USTB-05 for Biodegrading Cyanobacterial Hepatotoxins.</title>
        <authorList>
            <person name="Liu C."/>
            <person name="Xu Q."/>
            <person name="Zhao Z."/>
            <person name="Zhang H."/>
            <person name="Liu X."/>
            <person name="Yin C."/>
            <person name="Liu Y."/>
            <person name="Yan H."/>
        </authorList>
    </citation>
    <scope>NUCLEOTIDE SEQUENCE</scope>
    <source>
        <strain evidence="1">NBD5</strain>
    </source>
</reference>
<dbReference type="Gene3D" id="3.40.50.300">
    <property type="entry name" value="P-loop containing nucleotide triphosphate hydrolases"/>
    <property type="match status" value="1"/>
</dbReference>
<gene>
    <name evidence="1" type="ORF">LHA26_02325</name>
</gene>
<keyword evidence="1" id="KW-0067">ATP-binding</keyword>
<dbReference type="PANTHER" id="PTHR42935">
    <property type="entry name" value="SLR0930 PROTEIN"/>
    <property type="match status" value="1"/>
</dbReference>